<dbReference type="PANTHER" id="PTHR45953:SF1">
    <property type="entry name" value="IDURONATE 2-SULFATASE"/>
    <property type="match status" value="1"/>
</dbReference>
<dbReference type="InterPro" id="IPR017850">
    <property type="entry name" value="Alkaline_phosphatase_core_sf"/>
</dbReference>
<dbReference type="Gene3D" id="3.40.720.10">
    <property type="entry name" value="Alkaline Phosphatase, subunit A"/>
    <property type="match status" value="1"/>
</dbReference>
<dbReference type="InterPro" id="IPR000917">
    <property type="entry name" value="Sulfatase_N"/>
</dbReference>
<proteinExistence type="predicted"/>
<dbReference type="AlphaFoldDB" id="A0A382W862"/>
<gene>
    <name evidence="4" type="ORF">METZ01_LOCUS407861</name>
</gene>
<feature type="non-terminal residue" evidence="4">
    <location>
        <position position="279"/>
    </location>
</feature>
<keyword evidence="1" id="KW-0479">Metal-binding</keyword>
<dbReference type="SUPFAM" id="SSF53649">
    <property type="entry name" value="Alkaline phosphatase-like"/>
    <property type="match status" value="1"/>
</dbReference>
<name>A0A382W862_9ZZZZ</name>
<organism evidence="4">
    <name type="scientific">marine metagenome</name>
    <dbReference type="NCBI Taxonomy" id="408172"/>
    <lineage>
        <taxon>unclassified sequences</taxon>
        <taxon>metagenomes</taxon>
        <taxon>ecological metagenomes</taxon>
    </lineage>
</organism>
<evidence type="ECO:0000259" key="3">
    <source>
        <dbReference type="Pfam" id="PF00884"/>
    </source>
</evidence>
<dbReference type="Pfam" id="PF00884">
    <property type="entry name" value="Sulfatase"/>
    <property type="match status" value="1"/>
</dbReference>
<dbReference type="GO" id="GO:0005737">
    <property type="term" value="C:cytoplasm"/>
    <property type="evidence" value="ECO:0007669"/>
    <property type="project" value="TreeGrafter"/>
</dbReference>
<reference evidence="4" key="1">
    <citation type="submission" date="2018-05" db="EMBL/GenBank/DDBJ databases">
        <authorList>
            <person name="Lanie J.A."/>
            <person name="Ng W.-L."/>
            <person name="Kazmierczak K.M."/>
            <person name="Andrzejewski T.M."/>
            <person name="Davidsen T.M."/>
            <person name="Wayne K.J."/>
            <person name="Tettelin H."/>
            <person name="Glass J.I."/>
            <person name="Rusch D."/>
            <person name="Podicherti R."/>
            <person name="Tsui H.-C.T."/>
            <person name="Winkler M.E."/>
        </authorList>
    </citation>
    <scope>NUCLEOTIDE SEQUENCE</scope>
</reference>
<feature type="non-terminal residue" evidence="4">
    <location>
        <position position="1"/>
    </location>
</feature>
<evidence type="ECO:0000256" key="2">
    <source>
        <dbReference type="ARBA" id="ARBA00022801"/>
    </source>
</evidence>
<evidence type="ECO:0000313" key="4">
    <source>
        <dbReference type="EMBL" id="SVD55007.1"/>
    </source>
</evidence>
<feature type="domain" description="Sulfatase N-terminal" evidence="3">
    <location>
        <begin position="58"/>
        <end position="244"/>
    </location>
</feature>
<dbReference type="GO" id="GO:0046872">
    <property type="term" value="F:metal ion binding"/>
    <property type="evidence" value="ECO:0007669"/>
    <property type="project" value="UniProtKB-KW"/>
</dbReference>
<sequence>IPADEYGFDTYESLQAILLKNKQAGREAGKLIQESGSFIEFPYGDKVYAAGTVSGPKENYPAWQVVDAGIEMIKGNAKRQEPFFTRIDITPPHFGNTIPEPYASMYDPNEIPPWLNFDETFEGKPASHLKKHQDWNLQDKDWGWWKQVVAKYYGDVSLIDDLVGLTLRAIEDAGIADNTIFIFSTDHGDSTGSHKHFEKAGTMYEEVFKNPLIMCLPNGMAQVKEVNQYVRLMDLMPTFVDWAGGEIPEKLDGNSIVPLLQNQVPEDWPDSVYAEHHGE</sequence>
<keyword evidence="2" id="KW-0378">Hydrolase</keyword>
<protein>
    <recommendedName>
        <fullName evidence="3">Sulfatase N-terminal domain-containing protein</fullName>
    </recommendedName>
</protein>
<dbReference type="EMBL" id="UINC01157811">
    <property type="protein sequence ID" value="SVD55007.1"/>
    <property type="molecule type" value="Genomic_DNA"/>
</dbReference>
<dbReference type="GO" id="GO:0008484">
    <property type="term" value="F:sulfuric ester hydrolase activity"/>
    <property type="evidence" value="ECO:0007669"/>
    <property type="project" value="TreeGrafter"/>
</dbReference>
<evidence type="ECO:0000256" key="1">
    <source>
        <dbReference type="ARBA" id="ARBA00022723"/>
    </source>
</evidence>
<dbReference type="PANTHER" id="PTHR45953">
    <property type="entry name" value="IDURONATE 2-SULFATASE"/>
    <property type="match status" value="1"/>
</dbReference>
<accession>A0A382W862</accession>